<evidence type="ECO:0000256" key="2">
    <source>
        <dbReference type="ARBA" id="ARBA00022679"/>
    </source>
</evidence>
<dbReference type="Gene3D" id="1.20.58.2240">
    <property type="match status" value="1"/>
</dbReference>
<dbReference type="Proteomes" id="UP000664288">
    <property type="component" value="Unassembled WGS sequence"/>
</dbReference>
<evidence type="ECO:0000256" key="1">
    <source>
        <dbReference type="ARBA" id="ARBA00009156"/>
    </source>
</evidence>
<feature type="domain" description="Carbohydrate kinase FGGY N-terminal" evidence="4">
    <location>
        <begin position="5"/>
        <end position="262"/>
    </location>
</feature>
<evidence type="ECO:0000259" key="4">
    <source>
        <dbReference type="Pfam" id="PF00370"/>
    </source>
</evidence>
<dbReference type="Gene3D" id="3.30.420.40">
    <property type="match status" value="1"/>
</dbReference>
<dbReference type="EMBL" id="JAFMPY010000004">
    <property type="protein sequence ID" value="MBO0903043.1"/>
    <property type="molecule type" value="Genomic_DNA"/>
</dbReference>
<keyword evidence="7" id="KW-1185">Reference proteome</keyword>
<evidence type="ECO:0000259" key="5">
    <source>
        <dbReference type="Pfam" id="PF02782"/>
    </source>
</evidence>
<keyword evidence="3 6" id="KW-0418">Kinase</keyword>
<dbReference type="InterPro" id="IPR006003">
    <property type="entry name" value="FGGY_RbtK-like"/>
</dbReference>
<comment type="caution">
    <text evidence="6">The sequence shown here is derived from an EMBL/GenBank/DDBJ whole genome shotgun (WGS) entry which is preliminary data.</text>
</comment>
<dbReference type="PIRSF" id="PIRSF000538">
    <property type="entry name" value="GlpK"/>
    <property type="match status" value="1"/>
</dbReference>
<organism evidence="6 7">
    <name type="scientific">Jiella sonneratiae</name>
    <dbReference type="NCBI Taxonomy" id="2816856"/>
    <lineage>
        <taxon>Bacteria</taxon>
        <taxon>Pseudomonadati</taxon>
        <taxon>Pseudomonadota</taxon>
        <taxon>Alphaproteobacteria</taxon>
        <taxon>Hyphomicrobiales</taxon>
        <taxon>Aurantimonadaceae</taxon>
        <taxon>Jiella</taxon>
    </lineage>
</organism>
<dbReference type="RefSeq" id="WP_207349670.1">
    <property type="nucleotide sequence ID" value="NZ_JAFMPY010000004.1"/>
</dbReference>
<feature type="domain" description="Carbohydrate kinase FGGY C-terminal" evidence="5">
    <location>
        <begin position="281"/>
        <end position="489"/>
    </location>
</feature>
<dbReference type="InterPro" id="IPR000577">
    <property type="entry name" value="Carb_kinase_FGGY"/>
</dbReference>
<dbReference type="PANTHER" id="PTHR43435">
    <property type="entry name" value="RIBULOKINASE"/>
    <property type="match status" value="1"/>
</dbReference>
<dbReference type="Pfam" id="PF02782">
    <property type="entry name" value="FGGY_C"/>
    <property type="match status" value="1"/>
</dbReference>
<gene>
    <name evidence="6" type="ORF">J1C47_05275</name>
</gene>
<reference evidence="6 7" key="1">
    <citation type="submission" date="2021-03" db="EMBL/GenBank/DDBJ databases">
        <title>Whole genome sequence of Jiella sp. MQZ13P-4.</title>
        <authorList>
            <person name="Tuo L."/>
        </authorList>
    </citation>
    <scope>NUCLEOTIDE SEQUENCE [LARGE SCALE GENOMIC DNA]</scope>
    <source>
        <strain evidence="6 7">MQZ13P-4</strain>
    </source>
</reference>
<sequence length="547" mass="57455">MAEAYLGIDVGTGSARAGLFDRSGRLLSAAKRPIRLWREDPNVFEQSSDDIWRAICDSVREAVAAAGLAGSDVKGLGFDATCSMVVVDRDARPLTVSRSGDDARNVIVWMDHRALDQTARINATGHKVLRYVGGRISPEMETPKLMWLKERLPDTFRRAGHFFDLADFLSFRATGSLARSVCTLTCKWTYLAHERRFDADYFRQIGLEELADEGFARIGTDVVDIGVPLGAGLTEAAAEELGLSPGTPVGASLIDAHAGGVGTVGGDLPGGGAGDPTRELAFIMGTSSCTMTLTPEPSFVDGVWGPYYGAMIPGLWLLEGGQSAYGAALDYLIALHPAYPAAARAAEAAGLSVPDHLEARALAMAGSPEAAAFLGAELTVVPEFLGNRSPEADPHARGAVAGLTLASSEENLVRLFVATLCGLCYGTRQIVEANRAKGLSLGAIVASGGAARSPLLRRLLADATGLSVARPETREPVLLGSAMVGAVAAKAHPDLRAAAAAMCRSGEVVAPAGGALAAYHAAKFEAYELLQRAERQTRAILGPYLER</sequence>
<dbReference type="NCBIfam" id="TIGR01315">
    <property type="entry name" value="5C_CHO_kinase"/>
    <property type="match status" value="1"/>
</dbReference>
<dbReference type="Pfam" id="PF00370">
    <property type="entry name" value="FGGY_N"/>
    <property type="match status" value="1"/>
</dbReference>
<comment type="similarity">
    <text evidence="1">Belongs to the FGGY kinase family.</text>
</comment>
<accession>A0ABS3J033</accession>
<dbReference type="PANTHER" id="PTHR43435:SF4">
    <property type="entry name" value="FGGY CARBOHYDRATE KINASE DOMAIN-CONTAINING PROTEIN"/>
    <property type="match status" value="1"/>
</dbReference>
<dbReference type="CDD" id="cd07782">
    <property type="entry name" value="ASKHA_NBD_FGGY_D-RBK"/>
    <property type="match status" value="1"/>
</dbReference>
<evidence type="ECO:0000313" key="6">
    <source>
        <dbReference type="EMBL" id="MBO0903043.1"/>
    </source>
</evidence>
<keyword evidence="2" id="KW-0808">Transferase</keyword>
<dbReference type="GO" id="GO:0016301">
    <property type="term" value="F:kinase activity"/>
    <property type="evidence" value="ECO:0007669"/>
    <property type="project" value="UniProtKB-KW"/>
</dbReference>
<dbReference type="InterPro" id="IPR043129">
    <property type="entry name" value="ATPase_NBD"/>
</dbReference>
<evidence type="ECO:0000256" key="3">
    <source>
        <dbReference type="ARBA" id="ARBA00022777"/>
    </source>
</evidence>
<protein>
    <submittedName>
        <fullName evidence="6">FGGY-family carbohydrate kinase</fullName>
    </submittedName>
</protein>
<proteinExistence type="inferred from homology"/>
<dbReference type="SUPFAM" id="SSF53067">
    <property type="entry name" value="Actin-like ATPase domain"/>
    <property type="match status" value="2"/>
</dbReference>
<dbReference type="InterPro" id="IPR018485">
    <property type="entry name" value="FGGY_C"/>
</dbReference>
<dbReference type="InterPro" id="IPR018484">
    <property type="entry name" value="FGGY_N"/>
</dbReference>
<evidence type="ECO:0000313" key="7">
    <source>
        <dbReference type="Proteomes" id="UP000664288"/>
    </source>
</evidence>
<name>A0ABS3J033_9HYPH</name>